<evidence type="ECO:0000313" key="3">
    <source>
        <dbReference type="Proteomes" id="UP000837932"/>
    </source>
</evidence>
<feature type="transmembrane region" description="Helical" evidence="1">
    <location>
        <begin position="41"/>
        <end position="62"/>
    </location>
</feature>
<accession>A0ABN8F1R5</accession>
<keyword evidence="1" id="KW-0472">Membrane</keyword>
<organism evidence="2 3">
    <name type="scientific">Emticicia aquatica</name>
    <dbReference type="NCBI Taxonomy" id="1681835"/>
    <lineage>
        <taxon>Bacteria</taxon>
        <taxon>Pseudomonadati</taxon>
        <taxon>Bacteroidota</taxon>
        <taxon>Cytophagia</taxon>
        <taxon>Cytophagales</taxon>
        <taxon>Leadbetterellaceae</taxon>
        <taxon>Emticicia</taxon>
    </lineage>
</organism>
<keyword evidence="1" id="KW-0812">Transmembrane</keyword>
<name>A0ABN8F1R5_9BACT</name>
<dbReference type="EMBL" id="CAKLPY010000003">
    <property type="protein sequence ID" value="CAH0997355.1"/>
    <property type="molecule type" value="Genomic_DNA"/>
</dbReference>
<gene>
    <name evidence="2" type="ORF">EMA8858_03486</name>
</gene>
<dbReference type="Proteomes" id="UP000837932">
    <property type="component" value="Unassembled WGS sequence"/>
</dbReference>
<comment type="caution">
    <text evidence="2">The sequence shown here is derived from an EMBL/GenBank/DDBJ whole genome shotgun (WGS) entry which is preliminary data.</text>
</comment>
<proteinExistence type="predicted"/>
<protein>
    <submittedName>
        <fullName evidence="2">Uncharacterized protein</fullName>
    </submittedName>
</protein>
<evidence type="ECO:0000313" key="2">
    <source>
        <dbReference type="EMBL" id="CAH0997355.1"/>
    </source>
</evidence>
<sequence>MKNGQIIVFIKKFWVSILLFLAIISLPYYNPELFSNKTRTVAWVAGILFASPLLILPIYIHFFRKSEEERQ</sequence>
<evidence type="ECO:0000256" key="1">
    <source>
        <dbReference type="SAM" id="Phobius"/>
    </source>
</evidence>
<keyword evidence="1" id="KW-1133">Transmembrane helix</keyword>
<keyword evidence="3" id="KW-1185">Reference proteome</keyword>
<feature type="transmembrane region" description="Helical" evidence="1">
    <location>
        <begin position="12"/>
        <end position="29"/>
    </location>
</feature>
<dbReference type="RefSeq" id="WP_238808026.1">
    <property type="nucleotide sequence ID" value="NZ_CAKLPY010000003.1"/>
</dbReference>
<reference evidence="2" key="1">
    <citation type="submission" date="2021-12" db="EMBL/GenBank/DDBJ databases">
        <authorList>
            <person name="Rodrigo-Torres L."/>
            <person name="Arahal R. D."/>
            <person name="Lucena T."/>
        </authorList>
    </citation>
    <scope>NUCLEOTIDE SEQUENCE</scope>
    <source>
        <strain evidence="2">CECT 8858</strain>
    </source>
</reference>